<dbReference type="Pfam" id="PF08668">
    <property type="entry name" value="HDOD"/>
    <property type="match status" value="1"/>
</dbReference>
<evidence type="ECO:0000259" key="1">
    <source>
        <dbReference type="PROSITE" id="PS51833"/>
    </source>
</evidence>
<dbReference type="EMBL" id="JAAWWK010000002">
    <property type="protein sequence ID" value="NKI16859.1"/>
    <property type="molecule type" value="Genomic_DNA"/>
</dbReference>
<reference evidence="2 3" key="1">
    <citation type="submission" date="2020-04" db="EMBL/GenBank/DDBJ databases">
        <authorList>
            <person name="Yoon J."/>
        </authorList>
    </citation>
    <scope>NUCLEOTIDE SEQUENCE [LARGE SCALE GENOMIC DNA]</scope>
    <source>
        <strain evidence="2 3">KMU-166</strain>
    </source>
</reference>
<gene>
    <name evidence="2" type="ORF">HCU74_05420</name>
</gene>
<dbReference type="PANTHER" id="PTHR33525:SF3">
    <property type="entry name" value="RIBONUCLEASE Y"/>
    <property type="match status" value="1"/>
</dbReference>
<dbReference type="SUPFAM" id="SSF109604">
    <property type="entry name" value="HD-domain/PDEase-like"/>
    <property type="match status" value="1"/>
</dbReference>
<sequence>MSETSLILERVRDDLFTAIEEDTLSLPTLPEVALEIRAAASDPDVDISVLAAIIENDTSIAARLIRVANSATVRGREPTVDVKSAIGRIGMSYTASLVTSLAMQQIFLSTTESLNKRMRSIWVHCADVAAICHTLAAQHKHLKPDQATLAGISHQIGTLPILSYAANRGFLRDNPALLDKILICLSPMVGTKVLASWGFPPELVAVPEAHLQFGREVAEADYADLVTVANLQAYHGTEHPLGAVDWQTVSAFKRLGMATTPGDDDEAYLQQIEQMQSVLRG</sequence>
<dbReference type="InterPro" id="IPR052340">
    <property type="entry name" value="RNase_Y/CdgJ"/>
</dbReference>
<dbReference type="PANTHER" id="PTHR33525">
    <property type="match status" value="1"/>
</dbReference>
<organism evidence="2 3">
    <name type="scientific">Spongiibacter thalassae</name>
    <dbReference type="NCBI Taxonomy" id="2721624"/>
    <lineage>
        <taxon>Bacteria</taxon>
        <taxon>Pseudomonadati</taxon>
        <taxon>Pseudomonadota</taxon>
        <taxon>Gammaproteobacteria</taxon>
        <taxon>Cellvibrionales</taxon>
        <taxon>Spongiibacteraceae</taxon>
        <taxon>Spongiibacter</taxon>
    </lineage>
</organism>
<dbReference type="InterPro" id="IPR013976">
    <property type="entry name" value="HDOD"/>
</dbReference>
<comment type="caution">
    <text evidence="2">The sequence shown here is derived from an EMBL/GenBank/DDBJ whole genome shotgun (WGS) entry which is preliminary data.</text>
</comment>
<dbReference type="PROSITE" id="PS51833">
    <property type="entry name" value="HDOD"/>
    <property type="match status" value="1"/>
</dbReference>
<evidence type="ECO:0000313" key="2">
    <source>
        <dbReference type="EMBL" id="NKI16859.1"/>
    </source>
</evidence>
<accession>A0ABX1GCH2</accession>
<dbReference type="Proteomes" id="UP000765845">
    <property type="component" value="Unassembled WGS sequence"/>
</dbReference>
<name>A0ABX1GCH2_9GAMM</name>
<proteinExistence type="predicted"/>
<feature type="domain" description="HDOD" evidence="1">
    <location>
        <begin position="26"/>
        <end position="213"/>
    </location>
</feature>
<evidence type="ECO:0000313" key="3">
    <source>
        <dbReference type="Proteomes" id="UP000765845"/>
    </source>
</evidence>
<dbReference type="RefSeq" id="WP_168449405.1">
    <property type="nucleotide sequence ID" value="NZ_JAAWWK010000002.1"/>
</dbReference>
<dbReference type="Gene3D" id="1.10.3210.10">
    <property type="entry name" value="Hypothetical protein af1432"/>
    <property type="match status" value="1"/>
</dbReference>
<protein>
    <submittedName>
        <fullName evidence="2">HDOD domain-containing protein</fullName>
    </submittedName>
</protein>
<keyword evidence="3" id="KW-1185">Reference proteome</keyword>